<name>A0ABQ4JAW8_9ACTN</name>
<evidence type="ECO:0000313" key="1">
    <source>
        <dbReference type="EMBL" id="GIJ27298.1"/>
    </source>
</evidence>
<sequence>MVFAGACTLTCLDGIVQLSAVTLIPVTTARTPLTPERLKDLILGLRVCGDGVEHVKVIERAGFMWIAAYVSIGDTKSAERRLAGLCARAAAKLDGWEIIQQWDV</sequence>
<organism evidence="1 2">
    <name type="scientific">Micromonospora qiuiae</name>
    <dbReference type="NCBI Taxonomy" id="502268"/>
    <lineage>
        <taxon>Bacteria</taxon>
        <taxon>Bacillati</taxon>
        <taxon>Actinomycetota</taxon>
        <taxon>Actinomycetes</taxon>
        <taxon>Micromonosporales</taxon>
        <taxon>Micromonosporaceae</taxon>
        <taxon>Micromonospora</taxon>
    </lineage>
</organism>
<reference evidence="1 2" key="1">
    <citation type="submission" date="2021-01" db="EMBL/GenBank/DDBJ databases">
        <title>Whole genome shotgun sequence of Verrucosispora qiuiae NBRC 106684.</title>
        <authorList>
            <person name="Komaki H."/>
            <person name="Tamura T."/>
        </authorList>
    </citation>
    <scope>NUCLEOTIDE SEQUENCE [LARGE SCALE GENOMIC DNA]</scope>
    <source>
        <strain evidence="1 2">NBRC 106684</strain>
    </source>
</reference>
<evidence type="ECO:0000313" key="2">
    <source>
        <dbReference type="Proteomes" id="UP000653076"/>
    </source>
</evidence>
<accession>A0ABQ4JAW8</accession>
<proteinExistence type="predicted"/>
<comment type="caution">
    <text evidence="1">The sequence shown here is derived from an EMBL/GenBank/DDBJ whole genome shotgun (WGS) entry which is preliminary data.</text>
</comment>
<keyword evidence="2" id="KW-1185">Reference proteome</keyword>
<dbReference type="Proteomes" id="UP000653076">
    <property type="component" value="Unassembled WGS sequence"/>
</dbReference>
<dbReference type="EMBL" id="BOPC01000031">
    <property type="protein sequence ID" value="GIJ27298.1"/>
    <property type="molecule type" value="Genomic_DNA"/>
</dbReference>
<gene>
    <name evidence="1" type="ORF">Vqi01_24600</name>
</gene>
<protein>
    <recommendedName>
        <fullName evidence="3">BON domain-containing protein</fullName>
    </recommendedName>
</protein>
<evidence type="ECO:0008006" key="3">
    <source>
        <dbReference type="Google" id="ProtNLM"/>
    </source>
</evidence>